<evidence type="ECO:0000313" key="1">
    <source>
        <dbReference type="EMBL" id="EMS31489.1"/>
    </source>
</evidence>
<organism evidence="1 2">
    <name type="scientific">Mariniradius saccharolyticus AK6</name>
    <dbReference type="NCBI Taxonomy" id="1239962"/>
    <lineage>
        <taxon>Bacteria</taxon>
        <taxon>Pseudomonadati</taxon>
        <taxon>Bacteroidota</taxon>
        <taxon>Cytophagia</taxon>
        <taxon>Cytophagales</taxon>
        <taxon>Cyclobacteriaceae</taxon>
        <taxon>Mariniradius</taxon>
    </lineage>
</organism>
<sequence length="67" mass="7707">MVYFDHLEVDVMVEKKSEKKASVAFFHQTLFYDFVAIQSQDWALPPPDIHFSIKPDIRGLRAPPAMG</sequence>
<dbReference type="AlphaFoldDB" id="M7X961"/>
<name>M7X961_9BACT</name>
<dbReference type="EMBL" id="AMZY02000019">
    <property type="protein sequence ID" value="EMS31489.1"/>
    <property type="molecule type" value="Genomic_DNA"/>
</dbReference>
<reference evidence="1" key="1">
    <citation type="submission" date="2013-01" db="EMBL/GenBank/DDBJ databases">
        <title>Genome assembly of Mariniradius saccharolyticus AK6.</title>
        <authorList>
            <person name="Vaidya B."/>
            <person name="Khatri I."/>
            <person name="Tanuku N.R.S."/>
            <person name="Subramanian S."/>
            <person name="Pinnaka A."/>
        </authorList>
    </citation>
    <scope>NUCLEOTIDE SEQUENCE [LARGE SCALE GENOMIC DNA]</scope>
    <source>
        <strain evidence="1">AK6</strain>
    </source>
</reference>
<comment type="caution">
    <text evidence="1">The sequence shown here is derived from an EMBL/GenBank/DDBJ whole genome shotgun (WGS) entry which is preliminary data.</text>
</comment>
<keyword evidence="2" id="KW-1185">Reference proteome</keyword>
<evidence type="ECO:0000313" key="2">
    <source>
        <dbReference type="Proteomes" id="UP000010953"/>
    </source>
</evidence>
<proteinExistence type="predicted"/>
<dbReference type="InParanoid" id="M7X961"/>
<dbReference type="Proteomes" id="UP000010953">
    <property type="component" value="Unassembled WGS sequence"/>
</dbReference>
<gene>
    <name evidence="1" type="ORF">C943_02144</name>
</gene>
<accession>M7X961</accession>
<protein>
    <submittedName>
        <fullName evidence="1">Uncharacterized protein</fullName>
    </submittedName>
</protein>